<dbReference type="PROSITE" id="PS51257">
    <property type="entry name" value="PROKAR_LIPOPROTEIN"/>
    <property type="match status" value="1"/>
</dbReference>
<reference evidence="1 2" key="1">
    <citation type="submission" date="2023-07" db="EMBL/GenBank/DDBJ databases">
        <title>Genomic Encyclopedia of Type Strains, Phase IV (KMG-IV): sequencing the most valuable type-strain genomes for metagenomic binning, comparative biology and taxonomic classification.</title>
        <authorList>
            <person name="Goeker M."/>
        </authorList>
    </citation>
    <scope>NUCLEOTIDE SEQUENCE [LARGE SCALE GENOMIC DNA]</scope>
    <source>
        <strain evidence="1 2">DSM 25924</strain>
    </source>
</reference>
<proteinExistence type="predicted"/>
<organism evidence="1 2">
    <name type="scientific">Alicyclobacillus tolerans</name>
    <dbReference type="NCBI Taxonomy" id="90970"/>
    <lineage>
        <taxon>Bacteria</taxon>
        <taxon>Bacillati</taxon>
        <taxon>Bacillota</taxon>
        <taxon>Bacilli</taxon>
        <taxon>Bacillales</taxon>
        <taxon>Alicyclobacillaceae</taxon>
        <taxon>Alicyclobacillus</taxon>
    </lineage>
</organism>
<dbReference type="RefSeq" id="WP_203114251.1">
    <property type="nucleotide sequence ID" value="NZ_JAURUO010000009.1"/>
</dbReference>
<evidence type="ECO:0000313" key="2">
    <source>
        <dbReference type="Proteomes" id="UP001229209"/>
    </source>
</evidence>
<sequence>MLFFPWKKVGYGTAALVLLAGMAVLGGGCLGHKYAPVHSNAKSSTFILPKGASPKIILPGGKAISYPPMVQNGLLVTPGGVDFVPSLSFTGAPDGNQLAAFLSAEDRVSFVASKGQVQVTLDALLPEGVTAEVNGKTLQVNQTLTVPWAKLVLKDGEASAQTFPVIVKKGVLMLDAPGVVSSHSTAPTKKAVKR</sequence>
<name>A0ABT9LXJ8_9BACL</name>
<accession>A0ABT9LXJ8</accession>
<protein>
    <submittedName>
        <fullName evidence="1">Uncharacterized protein</fullName>
    </submittedName>
</protein>
<dbReference type="Proteomes" id="UP001229209">
    <property type="component" value="Unassembled WGS sequence"/>
</dbReference>
<keyword evidence="2" id="KW-1185">Reference proteome</keyword>
<dbReference type="EMBL" id="JAURUO010000009">
    <property type="protein sequence ID" value="MDP9728974.1"/>
    <property type="molecule type" value="Genomic_DNA"/>
</dbReference>
<evidence type="ECO:0000313" key="1">
    <source>
        <dbReference type="EMBL" id="MDP9728974.1"/>
    </source>
</evidence>
<gene>
    <name evidence="1" type="ORF">J2S04_001925</name>
</gene>
<comment type="caution">
    <text evidence="1">The sequence shown here is derived from an EMBL/GenBank/DDBJ whole genome shotgun (WGS) entry which is preliminary data.</text>
</comment>